<dbReference type="SUPFAM" id="SSF53474">
    <property type="entry name" value="alpha/beta-Hydrolases"/>
    <property type="match status" value="1"/>
</dbReference>
<dbReference type="Pfam" id="PF12146">
    <property type="entry name" value="Hydrolase_4"/>
    <property type="match status" value="1"/>
</dbReference>
<reference evidence="4" key="1">
    <citation type="journal article" date="2023" name="Comput. Struct. Biotechnol. J.">
        <title>Discovery of a novel marine Bacteroidetes with a rich repertoire of carbohydrate-active enzymes.</title>
        <authorList>
            <person name="Chen B."/>
            <person name="Liu G."/>
            <person name="Chen Q."/>
            <person name="Wang H."/>
            <person name="Liu L."/>
            <person name="Tang K."/>
        </authorList>
    </citation>
    <scope>NUCLEOTIDE SEQUENCE</scope>
    <source>
        <strain evidence="4">TK19036</strain>
    </source>
</reference>
<keyword evidence="4" id="KW-0378">Hydrolase</keyword>
<evidence type="ECO:0000259" key="3">
    <source>
        <dbReference type="Pfam" id="PF12146"/>
    </source>
</evidence>
<feature type="active site" description="Charge relay system" evidence="2">
    <location>
        <position position="267"/>
    </location>
</feature>
<dbReference type="InterPro" id="IPR012020">
    <property type="entry name" value="ABHD4"/>
</dbReference>
<protein>
    <submittedName>
        <fullName evidence="4">Alpha/beta fold hydrolase</fullName>
    </submittedName>
</protein>
<dbReference type="GO" id="GO:0047372">
    <property type="term" value="F:monoacylglycerol lipase activity"/>
    <property type="evidence" value="ECO:0007669"/>
    <property type="project" value="TreeGrafter"/>
</dbReference>
<dbReference type="GO" id="GO:0034338">
    <property type="term" value="F:short-chain carboxylesterase activity"/>
    <property type="evidence" value="ECO:0007669"/>
    <property type="project" value="TreeGrafter"/>
</dbReference>
<feature type="domain" description="Serine aminopeptidase S33" evidence="3">
    <location>
        <begin position="60"/>
        <end position="272"/>
    </location>
</feature>
<feature type="active site" description="Charge relay system" evidence="2">
    <location>
        <position position="140"/>
    </location>
</feature>
<dbReference type="InterPro" id="IPR050960">
    <property type="entry name" value="AB_hydrolase_4_sf"/>
</dbReference>
<dbReference type="InterPro" id="IPR022742">
    <property type="entry name" value="Hydrolase_4"/>
</dbReference>
<dbReference type="AlphaFoldDB" id="A0AA49JD69"/>
<evidence type="ECO:0000256" key="1">
    <source>
        <dbReference type="ARBA" id="ARBA00010884"/>
    </source>
</evidence>
<sequence length="333" mass="38147">MPLITSSNYQAPPYLFNGHLQTIIPSQFRRVPEVNYERERVTTEDQDFLLLDWSQIGSNKLVIISHGLEGDSTRPYIKGMVRAFNQAGYDALAWNFRGCGGEINQTLRFYHSGATEDLHFIVQHALQGSAYESIILLGFSLGGNLTLKYVGEQQERLPEPVTGAIVFSVPLDLHACSAKISEPGNFLYNWRFLSHLKKKILAKEKLMPDQLSSEFFPQVRTLQDFDDYYTAPLHGFENAAQYYQQCSSIRFLKSIQIPTLIVNAKNDPFLAPECYLTHNEDTSDLLYFEAPAEGGHCGFMPRNYQRSENFWSEDRAIRFSREIVNAQKHRTNR</sequence>
<accession>A0AA49JD69</accession>
<dbReference type="PANTHER" id="PTHR10794">
    <property type="entry name" value="ABHYDROLASE DOMAIN-CONTAINING PROTEIN"/>
    <property type="match status" value="1"/>
</dbReference>
<name>A0AA49JD69_9BACT</name>
<dbReference type="Gene3D" id="3.40.50.1820">
    <property type="entry name" value="alpha/beta hydrolase"/>
    <property type="match status" value="1"/>
</dbReference>
<proteinExistence type="inferred from homology"/>
<gene>
    <name evidence="4" type="ORF">K4G66_29200</name>
</gene>
<feature type="active site" description="Charge relay system" evidence="2">
    <location>
        <position position="296"/>
    </location>
</feature>
<evidence type="ECO:0000256" key="2">
    <source>
        <dbReference type="PIRSR" id="PIRSR005211-1"/>
    </source>
</evidence>
<comment type="similarity">
    <text evidence="1">Belongs to the AB hydrolase superfamily. AB hydrolase 4 family.</text>
</comment>
<dbReference type="InterPro" id="IPR029058">
    <property type="entry name" value="AB_hydrolase_fold"/>
</dbReference>
<dbReference type="PANTHER" id="PTHR10794:SF94">
    <property type="entry name" value="ESTERASE YHET-RELATED"/>
    <property type="match status" value="1"/>
</dbReference>
<dbReference type="EMBL" id="CP120682">
    <property type="protein sequence ID" value="WKN36443.1"/>
    <property type="molecule type" value="Genomic_DNA"/>
</dbReference>
<reference evidence="4" key="2">
    <citation type="journal article" date="2024" name="Antonie Van Leeuwenhoek">
        <title>Roseihalotalea indica gen. nov., sp. nov., a halophilic Bacteroidetes from mesopelagic Southwest Indian Ocean with higher carbohydrate metabolic potential.</title>
        <authorList>
            <person name="Chen B."/>
            <person name="Zhang M."/>
            <person name="Lin D."/>
            <person name="Ye J."/>
            <person name="Tang K."/>
        </authorList>
    </citation>
    <scope>NUCLEOTIDE SEQUENCE</scope>
    <source>
        <strain evidence="4">TK19036</strain>
    </source>
</reference>
<dbReference type="PIRSF" id="PIRSF005211">
    <property type="entry name" value="Ab_hydro_YheT"/>
    <property type="match status" value="1"/>
</dbReference>
<organism evidence="4">
    <name type="scientific">Roseihalotalea indica</name>
    <dbReference type="NCBI Taxonomy" id="2867963"/>
    <lineage>
        <taxon>Bacteria</taxon>
        <taxon>Pseudomonadati</taxon>
        <taxon>Bacteroidota</taxon>
        <taxon>Cytophagia</taxon>
        <taxon>Cytophagales</taxon>
        <taxon>Catalimonadaceae</taxon>
        <taxon>Roseihalotalea</taxon>
    </lineage>
</organism>
<evidence type="ECO:0000313" key="4">
    <source>
        <dbReference type="EMBL" id="WKN36443.1"/>
    </source>
</evidence>